<reference evidence="13" key="2">
    <citation type="journal article" date="2023" name="Arch. Virol.">
        <title>Complete genome sequence of a novel polerovirus infecting Cynanchum rostellatum.</title>
        <authorList>
            <person name="Tokuda R."/>
            <person name="Watanabe K."/>
            <person name="Koinuma H."/>
            <person name="Okano Y."/>
            <person name="Nijo T."/>
            <person name="Yamamoto T."/>
            <person name="Suzuki M."/>
            <person name="Maejima K."/>
            <person name="Namba S."/>
            <person name="Yamaji Y."/>
        </authorList>
    </citation>
    <scope>NUCLEOTIDE SEQUENCE</scope>
    <source>
        <strain evidence="13">JPN-2017</strain>
    </source>
</reference>
<dbReference type="EMBL" id="LC699794">
    <property type="protein sequence ID" value="BDG82426.1"/>
    <property type="molecule type" value="Genomic_RNA"/>
</dbReference>
<comment type="subcellular location">
    <subcellularLocation>
        <location evidence="1">Membrane</location>
        <topology evidence="1">Multi-pass membrane protein</topology>
    </subcellularLocation>
</comment>
<dbReference type="InterPro" id="IPR000382">
    <property type="entry name" value="Peptidase_S39B_luteovirus"/>
</dbReference>
<dbReference type="SUPFAM" id="SSF50494">
    <property type="entry name" value="Trypsin-like serine proteases"/>
    <property type="match status" value="1"/>
</dbReference>
<organism evidence="13">
    <name type="scientific">Cynanchum yellow mottle-associated virus</name>
    <dbReference type="NCBI Taxonomy" id="2926297"/>
    <lineage>
        <taxon>Viruses</taxon>
        <taxon>Riboviria</taxon>
        <taxon>Orthornavirae</taxon>
        <taxon>Pisuviricota</taxon>
        <taxon>Pisoniviricetes</taxon>
        <taxon>Sobelivirales</taxon>
        <taxon>Solemoviridae</taxon>
        <taxon>Polerovirus</taxon>
    </lineage>
</organism>
<feature type="region of interest" description="Disordered" evidence="10">
    <location>
        <begin position="54"/>
        <end position="74"/>
    </location>
</feature>
<keyword evidence="8 11" id="KW-1133">Transmembrane helix</keyword>
<keyword evidence="7" id="KW-0720">Serine protease</keyword>
<name>A0AA48GE63_9VIRU</name>
<protein>
    <submittedName>
        <fullName evidence="13">P1 protein</fullName>
    </submittedName>
</protein>
<keyword evidence="3 11" id="KW-0812">Transmembrane</keyword>
<accession>A0AA48GE63</accession>
<evidence type="ECO:0000256" key="11">
    <source>
        <dbReference type="SAM" id="Phobius"/>
    </source>
</evidence>
<dbReference type="InterPro" id="IPR018019">
    <property type="entry name" value="Luteovirus_Orf2"/>
</dbReference>
<evidence type="ECO:0000256" key="1">
    <source>
        <dbReference type="ARBA" id="ARBA00004141"/>
    </source>
</evidence>
<sequence length="653" mass="72050">MRNMAFITLILISLVTISSPYSSFGGFMAWEKVTSFSLENATWPSFNGASYSGSSPTSQTTKTEHSPLSSWTSQCPDPGVTIESSYSDILELLQRKFSLQIQNTSAGVLQLLKESYQSCCKGLKNFAENTILFLLRSVLKAWLTFLCGMGLGLFGILIIGFWPVMGLVLCLAITIALVRGCKWIFSEGLWPLIALPWKTFSMILSYKRSSHLKSDKGYEKLIEGFQDFSIPVENTPRSSSLLIIDKSREGPNHVGYGTCIRLVNGLDALILPTHLVGSDSYVASSRNGNMIALSDFSPLRTPNEKTDFAIYYGPPNWESKLGVKAATVKTARQLSKGPVSFYTFKDGQWTQKGAFISGVDGLFATTLSNTQPGHSGVGFYSGKTIVGIHSGHSIQHNYNKMIIIPDLPGLTCTDLVYESPLAREKLLAQQQMEALDREYQEELKEEERREVAAMKDFEEGLRRKGKKVWADEGYEILPTVPTSSELSVSPPHSPRLNETVAPPTIKTGPKEDHIQPSMPDSSGNIMKDMLEIMLEKINVAAIAEEIKKTASKALEKELQTPQQRRRRGKRGGNNKPKNSENSSKPSTSGTKQPGKPAPPRAFASVEKLNTDIKQKKPKNQGGEKASAVYIPPSKRQHKASDGQKWAPKQNSKV</sequence>
<dbReference type="Gene3D" id="2.40.10.10">
    <property type="entry name" value="Trypsin-like serine proteases"/>
    <property type="match status" value="2"/>
</dbReference>
<evidence type="ECO:0000256" key="3">
    <source>
        <dbReference type="ARBA" id="ARBA00022692"/>
    </source>
</evidence>
<feature type="domain" description="Peptidase S39" evidence="12">
    <location>
        <begin position="222"/>
        <end position="418"/>
    </location>
</feature>
<evidence type="ECO:0000256" key="4">
    <source>
        <dbReference type="ARBA" id="ARBA00022729"/>
    </source>
</evidence>
<feature type="compositionally biased region" description="Low complexity" evidence="10">
    <location>
        <begin position="573"/>
        <end position="590"/>
    </location>
</feature>
<keyword evidence="4" id="KW-0732">Signal</keyword>
<proteinExistence type="predicted"/>
<evidence type="ECO:0000256" key="9">
    <source>
        <dbReference type="ARBA" id="ARBA00023136"/>
    </source>
</evidence>
<feature type="region of interest" description="Disordered" evidence="10">
    <location>
        <begin position="553"/>
        <end position="653"/>
    </location>
</feature>
<dbReference type="Pfam" id="PF02122">
    <property type="entry name" value="Peptidase_S39"/>
    <property type="match status" value="1"/>
</dbReference>
<dbReference type="InterPro" id="IPR009003">
    <property type="entry name" value="Peptidase_S1_PA"/>
</dbReference>
<evidence type="ECO:0000256" key="2">
    <source>
        <dbReference type="ARBA" id="ARBA00022670"/>
    </source>
</evidence>
<dbReference type="PRINTS" id="PR00913">
    <property type="entry name" value="LVIRUSORF2"/>
</dbReference>
<feature type="region of interest" description="Disordered" evidence="10">
    <location>
        <begin position="481"/>
        <end position="518"/>
    </location>
</feature>
<dbReference type="GO" id="GO:0006508">
    <property type="term" value="P:proteolysis"/>
    <property type="evidence" value="ECO:0007669"/>
    <property type="project" value="UniProtKB-KW"/>
</dbReference>
<keyword evidence="5" id="KW-0688">Ribosomal frameshifting</keyword>
<keyword evidence="9 11" id="KW-0472">Membrane</keyword>
<feature type="compositionally biased region" description="Basic residues" evidence="10">
    <location>
        <begin position="563"/>
        <end position="572"/>
    </location>
</feature>
<evidence type="ECO:0000256" key="6">
    <source>
        <dbReference type="ARBA" id="ARBA00022801"/>
    </source>
</evidence>
<dbReference type="GO" id="GO:0004252">
    <property type="term" value="F:serine-type endopeptidase activity"/>
    <property type="evidence" value="ECO:0007669"/>
    <property type="project" value="InterPro"/>
</dbReference>
<dbReference type="InterPro" id="IPR043504">
    <property type="entry name" value="Peptidase_S1_PA_chymotrypsin"/>
</dbReference>
<keyword evidence="2" id="KW-0645">Protease</keyword>
<dbReference type="GO" id="GO:0070008">
    <property type="term" value="F:serine-type exopeptidase activity"/>
    <property type="evidence" value="ECO:0007669"/>
    <property type="project" value="InterPro"/>
</dbReference>
<evidence type="ECO:0000259" key="12">
    <source>
        <dbReference type="PROSITE" id="PS51868"/>
    </source>
</evidence>
<dbReference type="GO" id="GO:0016020">
    <property type="term" value="C:membrane"/>
    <property type="evidence" value="ECO:0007669"/>
    <property type="project" value="UniProtKB-SubCell"/>
</dbReference>
<dbReference type="GO" id="GO:0075523">
    <property type="term" value="P:viral translational frameshifting"/>
    <property type="evidence" value="ECO:0007669"/>
    <property type="project" value="UniProtKB-KW"/>
</dbReference>
<evidence type="ECO:0000256" key="5">
    <source>
        <dbReference type="ARBA" id="ARBA00022758"/>
    </source>
</evidence>
<feature type="transmembrane region" description="Helical" evidence="11">
    <location>
        <begin position="143"/>
        <end position="176"/>
    </location>
</feature>
<evidence type="ECO:0000256" key="8">
    <source>
        <dbReference type="ARBA" id="ARBA00022989"/>
    </source>
</evidence>
<reference evidence="13" key="1">
    <citation type="submission" date="2022-03" db="EMBL/GenBank/DDBJ databases">
        <authorList>
            <person name="Tokuda R."/>
            <person name="Maejima K."/>
            <person name="Namba S."/>
            <person name="Yamaji Y."/>
        </authorList>
    </citation>
    <scope>NUCLEOTIDE SEQUENCE</scope>
    <source>
        <strain evidence="13">JPN-2017</strain>
    </source>
</reference>
<evidence type="ECO:0000313" key="13">
    <source>
        <dbReference type="EMBL" id="BDG82426.1"/>
    </source>
</evidence>
<dbReference type="PROSITE" id="PS51868">
    <property type="entry name" value="PEPTIDASE_S39"/>
    <property type="match status" value="1"/>
</dbReference>
<evidence type="ECO:0000256" key="10">
    <source>
        <dbReference type="SAM" id="MobiDB-lite"/>
    </source>
</evidence>
<gene>
    <name evidence="13" type="primary">ORF1</name>
</gene>
<keyword evidence="6" id="KW-0378">Hydrolase</keyword>
<evidence type="ECO:0000256" key="7">
    <source>
        <dbReference type="ARBA" id="ARBA00022825"/>
    </source>
</evidence>